<dbReference type="GO" id="GO:0005085">
    <property type="term" value="F:guanyl-nucleotide exchange factor activity"/>
    <property type="evidence" value="ECO:0007669"/>
    <property type="project" value="UniProtKB-KW"/>
</dbReference>
<dbReference type="InterPro" id="IPR008376">
    <property type="entry name" value="Chaperone_Ric-8_A/B"/>
</dbReference>
<sequence>MDRDQLEYLRSKDPQKICEILERFNKKNANLFDFEKFHLDNLWLNLWQAIFKILNNEALEKLHVLSLNTIRILSRDRLSLQRHNIDRDVDCLLKLARLTSSTSLIPETNCVDKNSADVAAATRPESSDEIEIHRIVEALKCLCNLVFQSADCRRRCVRQNVADHIIRRMSSTVHIPCALELFDTKLLFLITALESSVRSRVMIELNGLTYMTENLNEKLHSKEFNEEELDVMVELLKAMYNVISYTEKSPSENEIQNLHLTGVVRELLFRFGAMRGERERAIVSNCINLLVYVSSSCLSELMVKWDSEIGTIRVTIFDKHNVYALDVLLNFFHLVVEELENGVAHTDVISPVLTVLVKCVASNRIMRHYVRSVVLPPLKDVSQLPEVGTELRNYLCRLQGNADNVVRDLTYELLFLCCKKNPRRMVKHFGYGNMAGLFCKKGMLDCRRVETDFSTDSEDSDTEEYKKNQHAINPVTGSFITPQANPMQNMSEEEKEYHAIQLVNVIDKLHRGGLIKPCNIGDDGKLQPVDHILELQTGLIKNVDSHNIQNDN</sequence>
<evidence type="ECO:0000313" key="6">
    <source>
        <dbReference type="EnsemblMetazoa" id="GAUT001690-PA"/>
    </source>
</evidence>
<dbReference type="Pfam" id="PF10165">
    <property type="entry name" value="Ric8"/>
    <property type="match status" value="1"/>
</dbReference>
<dbReference type="EnsemblMetazoa" id="GAUT001690-RA">
    <property type="protein sequence ID" value="GAUT001690-PA"/>
    <property type="gene ID" value="GAUT001690"/>
</dbReference>
<comment type="subcellular location">
    <subcellularLocation>
        <location evidence="1">Cytoplasm</location>
        <location evidence="1">Cell cortex</location>
    </subcellularLocation>
</comment>
<dbReference type="PRINTS" id="PR01802">
    <property type="entry name" value="SYNEMBRYN"/>
</dbReference>
<dbReference type="InterPro" id="IPR016024">
    <property type="entry name" value="ARM-type_fold"/>
</dbReference>
<proteinExistence type="inferred from homology"/>
<organism evidence="6 7">
    <name type="scientific">Glossina austeni</name>
    <name type="common">Savannah tsetse fly</name>
    <dbReference type="NCBI Taxonomy" id="7395"/>
    <lineage>
        <taxon>Eukaryota</taxon>
        <taxon>Metazoa</taxon>
        <taxon>Ecdysozoa</taxon>
        <taxon>Arthropoda</taxon>
        <taxon>Hexapoda</taxon>
        <taxon>Insecta</taxon>
        <taxon>Pterygota</taxon>
        <taxon>Neoptera</taxon>
        <taxon>Endopterygota</taxon>
        <taxon>Diptera</taxon>
        <taxon>Brachycera</taxon>
        <taxon>Muscomorpha</taxon>
        <taxon>Hippoboscoidea</taxon>
        <taxon>Glossinidae</taxon>
        <taxon>Glossina</taxon>
    </lineage>
</organism>
<dbReference type="Proteomes" id="UP000078200">
    <property type="component" value="Unassembled WGS sequence"/>
</dbReference>
<reference evidence="6" key="1">
    <citation type="submission" date="2020-05" db="UniProtKB">
        <authorList>
            <consortium name="EnsemblMetazoa"/>
        </authorList>
    </citation>
    <scope>IDENTIFICATION</scope>
    <source>
        <strain evidence="6">TTRI</strain>
    </source>
</reference>
<evidence type="ECO:0000313" key="7">
    <source>
        <dbReference type="Proteomes" id="UP000078200"/>
    </source>
</evidence>
<protein>
    <recommendedName>
        <fullName evidence="8">Synembryn</fullName>
    </recommendedName>
</protein>
<name>A0A1A9UE32_GLOAU</name>
<dbReference type="PANTHER" id="PTHR12425">
    <property type="entry name" value="SYNEMBRYN"/>
    <property type="match status" value="1"/>
</dbReference>
<evidence type="ECO:0000256" key="2">
    <source>
        <dbReference type="ARBA" id="ARBA00009049"/>
    </source>
</evidence>
<keyword evidence="3" id="KW-0963">Cytoplasm</keyword>
<evidence type="ECO:0008006" key="8">
    <source>
        <dbReference type="Google" id="ProtNLM"/>
    </source>
</evidence>
<evidence type="ECO:0000256" key="1">
    <source>
        <dbReference type="ARBA" id="ARBA00004544"/>
    </source>
</evidence>
<dbReference type="AlphaFoldDB" id="A0A1A9UE32"/>
<dbReference type="PANTHER" id="PTHR12425:SF5">
    <property type="entry name" value="SYNEMBRYN"/>
    <property type="match status" value="1"/>
</dbReference>
<dbReference type="STRING" id="7395.A0A1A9UE32"/>
<keyword evidence="7" id="KW-1185">Reference proteome</keyword>
<keyword evidence="4" id="KW-0344">Guanine-nucleotide releasing factor</keyword>
<dbReference type="GO" id="GO:0005938">
    <property type="term" value="C:cell cortex"/>
    <property type="evidence" value="ECO:0007669"/>
    <property type="project" value="UniProtKB-SubCell"/>
</dbReference>
<evidence type="ECO:0000256" key="3">
    <source>
        <dbReference type="ARBA" id="ARBA00022490"/>
    </source>
</evidence>
<keyword evidence="5" id="KW-0143">Chaperone</keyword>
<dbReference type="SUPFAM" id="SSF48371">
    <property type="entry name" value="ARM repeat"/>
    <property type="match status" value="1"/>
</dbReference>
<dbReference type="InterPro" id="IPR019318">
    <property type="entry name" value="Gua_nucleotide_exch_fac_Ric8"/>
</dbReference>
<comment type="similarity">
    <text evidence="2">Belongs to the synembryn family.</text>
</comment>
<accession>A0A1A9UE32</accession>
<evidence type="ECO:0000256" key="5">
    <source>
        <dbReference type="ARBA" id="ARBA00023186"/>
    </source>
</evidence>
<dbReference type="VEuPathDB" id="VectorBase:GAUT001690"/>
<dbReference type="GO" id="GO:0007186">
    <property type="term" value="P:G protein-coupled receptor signaling pathway"/>
    <property type="evidence" value="ECO:0007669"/>
    <property type="project" value="TreeGrafter"/>
</dbReference>
<evidence type="ECO:0000256" key="4">
    <source>
        <dbReference type="ARBA" id="ARBA00022658"/>
    </source>
</evidence>
<dbReference type="GO" id="GO:0001965">
    <property type="term" value="F:G-protein alpha-subunit binding"/>
    <property type="evidence" value="ECO:0007669"/>
    <property type="project" value="TreeGrafter"/>
</dbReference>